<evidence type="ECO:0000256" key="7">
    <source>
        <dbReference type="ARBA" id="ARBA00052248"/>
    </source>
</evidence>
<dbReference type="AlphaFoldDB" id="A0A183IC04"/>
<evidence type="ECO:0000259" key="13">
    <source>
        <dbReference type="Pfam" id="PF00675"/>
    </source>
</evidence>
<dbReference type="PANTHER" id="PTHR43690:SF18">
    <property type="entry name" value="INSULIN-DEGRADING ENZYME-RELATED"/>
    <property type="match status" value="1"/>
</dbReference>
<feature type="domain" description="Coenzyme PQQ synthesis protein F-like C-terminal lobe" evidence="16">
    <location>
        <begin position="721"/>
        <end position="818"/>
    </location>
</feature>
<keyword evidence="3" id="KW-0479">Metal-binding</keyword>
<evidence type="ECO:0000256" key="12">
    <source>
        <dbReference type="RuleBase" id="RU004447"/>
    </source>
</evidence>
<evidence type="ECO:0000256" key="9">
    <source>
        <dbReference type="ARBA" id="ARBA00070422"/>
    </source>
</evidence>
<evidence type="ECO:0000256" key="10">
    <source>
        <dbReference type="ARBA" id="ARBA00074992"/>
    </source>
</evidence>
<name>A0A183IC04_9BILA</name>
<evidence type="ECO:0000256" key="1">
    <source>
        <dbReference type="ARBA" id="ARBA00007261"/>
    </source>
</evidence>
<dbReference type="GO" id="GO:0043171">
    <property type="term" value="P:peptide catabolic process"/>
    <property type="evidence" value="ECO:0007669"/>
    <property type="project" value="TreeGrafter"/>
</dbReference>
<evidence type="ECO:0000256" key="2">
    <source>
        <dbReference type="ARBA" id="ARBA00022670"/>
    </source>
</evidence>
<dbReference type="InterPro" id="IPR032632">
    <property type="entry name" value="Peptidase_M16_M"/>
</dbReference>
<dbReference type="Pfam" id="PF22456">
    <property type="entry name" value="PqqF-like_C_4"/>
    <property type="match status" value="1"/>
</dbReference>
<dbReference type="PROSITE" id="PS00143">
    <property type="entry name" value="INSULINASE"/>
    <property type="match status" value="1"/>
</dbReference>
<dbReference type="FunFam" id="3.30.830.10:FF:000003">
    <property type="entry name" value="Insulin-degrading enzyme"/>
    <property type="match status" value="1"/>
</dbReference>
<proteinExistence type="inferred from homology"/>
<evidence type="ECO:0000259" key="15">
    <source>
        <dbReference type="Pfam" id="PF16187"/>
    </source>
</evidence>
<reference evidence="17 18" key="2">
    <citation type="submission" date="2018-11" db="EMBL/GenBank/DDBJ databases">
        <authorList>
            <consortium name="Pathogen Informatics"/>
        </authorList>
    </citation>
    <scope>NUCLEOTIDE SEQUENCE [LARGE SCALE GENOMIC DNA]</scope>
</reference>
<dbReference type="SUPFAM" id="SSF63411">
    <property type="entry name" value="LuxS/MPP-like metallohydrolase"/>
    <property type="match status" value="4"/>
</dbReference>
<evidence type="ECO:0000259" key="14">
    <source>
        <dbReference type="Pfam" id="PF05193"/>
    </source>
</evidence>
<dbReference type="OrthoDB" id="7784541at2759"/>
<comment type="similarity">
    <text evidence="1 12">Belongs to the peptidase M16 family.</text>
</comment>
<evidence type="ECO:0000256" key="3">
    <source>
        <dbReference type="ARBA" id="ARBA00022723"/>
    </source>
</evidence>
<feature type="domain" description="Peptidase M16 C-terminal" evidence="14">
    <location>
        <begin position="203"/>
        <end position="377"/>
    </location>
</feature>
<evidence type="ECO:0000256" key="6">
    <source>
        <dbReference type="ARBA" id="ARBA00023049"/>
    </source>
</evidence>
<dbReference type="GO" id="GO:0004222">
    <property type="term" value="F:metalloendopeptidase activity"/>
    <property type="evidence" value="ECO:0007669"/>
    <property type="project" value="UniProtKB-EC"/>
</dbReference>
<accession>A0A183IC04</accession>
<dbReference type="PANTHER" id="PTHR43690">
    <property type="entry name" value="NARDILYSIN"/>
    <property type="match status" value="1"/>
</dbReference>
<dbReference type="EMBL" id="UZAM01006725">
    <property type="protein sequence ID" value="VDO93362.1"/>
    <property type="molecule type" value="Genomic_DNA"/>
</dbReference>
<dbReference type="GO" id="GO:0046872">
    <property type="term" value="F:metal ion binding"/>
    <property type="evidence" value="ECO:0007669"/>
    <property type="project" value="UniProtKB-KW"/>
</dbReference>
<dbReference type="FunFam" id="3.30.830.10:FF:000004">
    <property type="entry name" value="Putative insulin-degrading enzyme"/>
    <property type="match status" value="1"/>
</dbReference>
<evidence type="ECO:0000256" key="8">
    <source>
        <dbReference type="ARBA" id="ARBA00066874"/>
    </source>
</evidence>
<dbReference type="Pfam" id="PF05193">
    <property type="entry name" value="Peptidase_M16_C"/>
    <property type="match status" value="1"/>
</dbReference>
<feature type="domain" description="Peptidase M16 N-terminal" evidence="13">
    <location>
        <begin position="39"/>
        <end position="175"/>
    </location>
</feature>
<dbReference type="InterPro" id="IPR050626">
    <property type="entry name" value="Peptidase_M16"/>
</dbReference>
<feature type="domain" description="Peptidase M16 middle/third" evidence="15">
    <location>
        <begin position="395"/>
        <end position="607"/>
    </location>
</feature>
<keyword evidence="18" id="KW-1185">Reference proteome</keyword>
<keyword evidence="6" id="KW-0482">Metalloprotease</keyword>
<dbReference type="GO" id="GO:0005829">
    <property type="term" value="C:cytosol"/>
    <property type="evidence" value="ECO:0007669"/>
    <property type="project" value="TreeGrafter"/>
</dbReference>
<comment type="catalytic activity">
    <reaction evidence="7">
        <text>Degradation of insulin, glucagon and other polypeptides. No action on proteins.</text>
        <dbReference type="EC" id="3.4.24.56"/>
    </reaction>
</comment>
<dbReference type="Gene3D" id="3.30.830.10">
    <property type="entry name" value="Metalloenzyme, LuxS/M16 peptidase-like"/>
    <property type="match status" value="4"/>
</dbReference>
<evidence type="ECO:0000256" key="11">
    <source>
        <dbReference type="ARBA" id="ARBA00080349"/>
    </source>
</evidence>
<keyword evidence="2" id="KW-0645">Protease</keyword>
<dbReference type="GO" id="GO:0051603">
    <property type="term" value="P:proteolysis involved in protein catabolic process"/>
    <property type="evidence" value="ECO:0007669"/>
    <property type="project" value="TreeGrafter"/>
</dbReference>
<dbReference type="FunFam" id="3.30.830.10:FF:000005">
    <property type="entry name" value="nardilysin isoform X1"/>
    <property type="match status" value="1"/>
</dbReference>
<dbReference type="InterPro" id="IPR011765">
    <property type="entry name" value="Pept_M16_N"/>
</dbReference>
<evidence type="ECO:0000313" key="19">
    <source>
        <dbReference type="WBParaSite" id="SBAD_0000118501-mRNA-1"/>
    </source>
</evidence>
<dbReference type="Proteomes" id="UP000270296">
    <property type="component" value="Unassembled WGS sequence"/>
</dbReference>
<evidence type="ECO:0000313" key="18">
    <source>
        <dbReference type="Proteomes" id="UP000270296"/>
    </source>
</evidence>
<dbReference type="InterPro" id="IPR054734">
    <property type="entry name" value="PqqF-like_C_4"/>
</dbReference>
<evidence type="ECO:0000256" key="5">
    <source>
        <dbReference type="ARBA" id="ARBA00022833"/>
    </source>
</evidence>
<dbReference type="GO" id="GO:0005739">
    <property type="term" value="C:mitochondrion"/>
    <property type="evidence" value="ECO:0007669"/>
    <property type="project" value="TreeGrafter"/>
</dbReference>
<dbReference type="Pfam" id="PF00675">
    <property type="entry name" value="Peptidase_M16"/>
    <property type="match status" value="1"/>
</dbReference>
<dbReference type="InterPro" id="IPR007863">
    <property type="entry name" value="Peptidase_M16_C"/>
</dbReference>
<sequence length="928" mass="106684">MGSLQKFDESCIQERKDKITRSVEDKRSYRALLLKNALKVLLISDPTTDKSAAALDVNVGHLMDPRQLPGLAHFCEHMLFLGTKKYPVENDYQNYLNQNGGSSNAYTSTDHTNYFFDVAPESLPGAIDRFAQFFRSPLFTASATEREVNAVDSENRKNLQSDAWRLTQLERSFARADHDFSKFGTGNRTTLLDEPQQRGISPRDELLKFHHSYYSSNMMSLCVLGKESLDELTKMVVPLFVDVEDKSCKVPTWPDHPYGTDQLGYRLDVEPVKDLRDMHITFPFPDMHPYYKANPGHYISHLLGHEGAGSLLSELKRRGWVNSLVAGPKTAARGFGFFSVDVELTEDGLENVENIVMLLFQYIKMMKNIGPKEWIHRECEKISNMSFRFKNLPVAMDKKEQWYGTPYHQQRLDEEFLRRCEEVPLDERLHFPNENEFIPTNFNLVQGKAEPLPSLLTHEPAMKVWHKQDDEFLLPKCYVLVHLRSPTAYADPRHAALAQMFVEVVRDSLTEYAYNAELAGLHYRIENGRYGLSLSISGYNEKQTVLLQKIVTRMTTLKIDPKRFDLLKESYIRSLKSFEMEQPYQHAVYYVNLIMSEQAWSNDEILHEAKELTVPQLQTFIGEFFAALNVEVLVHGNALPNDAIELAKLVQSIISKSYATRPLFHSQLQKNREKFFNVEVFNLDESFVFKSENKIHDNSAVDVLLQTGVEDTRQNMLVELAVQVLSEPCFDQLRTKEQLGYIVFSGVRRSNGTQGIHFIVQSSRTPDYVEQRVEAFIEQMMGEIKNMSEEEFQKHKSALETKRLEKPKKLSALAKKYWSEISSEQYNFDRDKVETAYLKGITKEDLVKFYESEILAKAQNRRKLSVFVYSTSAAKSKADNSSTEQAAGKKAIEITDLNVFKSSLPLWPLAKPYMEVPPSGITYFKNIK</sequence>
<dbReference type="InterPro" id="IPR001431">
    <property type="entry name" value="Pept_M16_Zn_BS"/>
</dbReference>
<organism evidence="19">
    <name type="scientific">Soboliphyme baturini</name>
    <dbReference type="NCBI Taxonomy" id="241478"/>
    <lineage>
        <taxon>Eukaryota</taxon>
        <taxon>Metazoa</taxon>
        <taxon>Ecdysozoa</taxon>
        <taxon>Nematoda</taxon>
        <taxon>Enoplea</taxon>
        <taxon>Dorylaimia</taxon>
        <taxon>Dioctophymatida</taxon>
        <taxon>Dioctophymatoidea</taxon>
        <taxon>Soboliphymatidae</taxon>
        <taxon>Soboliphyme</taxon>
    </lineage>
</organism>
<protein>
    <recommendedName>
        <fullName evidence="9">Insulin-degrading enzyme</fullName>
        <ecNumber evidence="8">3.4.24.56</ecNumber>
    </recommendedName>
    <alternativeName>
        <fullName evidence="11">Insulin protease</fullName>
    </alternativeName>
    <alternativeName>
        <fullName evidence="10">Insulysin</fullName>
    </alternativeName>
</protein>
<evidence type="ECO:0000259" key="16">
    <source>
        <dbReference type="Pfam" id="PF22456"/>
    </source>
</evidence>
<gene>
    <name evidence="17" type="ORF">SBAD_LOCUS1148</name>
</gene>
<reference evidence="19" key="1">
    <citation type="submission" date="2016-06" db="UniProtKB">
        <authorList>
            <consortium name="WormBaseParasite"/>
        </authorList>
    </citation>
    <scope>IDENTIFICATION</scope>
</reference>
<keyword evidence="4" id="KW-0378">Hydrolase</keyword>
<keyword evidence="5" id="KW-0862">Zinc</keyword>
<evidence type="ECO:0000256" key="4">
    <source>
        <dbReference type="ARBA" id="ARBA00022801"/>
    </source>
</evidence>
<dbReference type="WBParaSite" id="SBAD_0000118501-mRNA-1">
    <property type="protein sequence ID" value="SBAD_0000118501-mRNA-1"/>
    <property type="gene ID" value="SBAD_0000118501"/>
</dbReference>
<evidence type="ECO:0000313" key="17">
    <source>
        <dbReference type="EMBL" id="VDO93362.1"/>
    </source>
</evidence>
<dbReference type="InterPro" id="IPR011249">
    <property type="entry name" value="Metalloenz_LuxS/M16"/>
</dbReference>
<dbReference type="Pfam" id="PF16187">
    <property type="entry name" value="Peptidase_M16_M"/>
    <property type="match status" value="1"/>
</dbReference>
<dbReference type="EC" id="3.4.24.56" evidence="8"/>